<comment type="caution">
    <text evidence="3">The sequence shown here is derived from an EMBL/GenBank/DDBJ whole genome shotgun (WGS) entry which is preliminary data.</text>
</comment>
<dbReference type="GO" id="GO:0005634">
    <property type="term" value="C:nucleus"/>
    <property type="evidence" value="ECO:0007669"/>
    <property type="project" value="TreeGrafter"/>
</dbReference>
<dbReference type="PANTHER" id="PTHR11977">
    <property type="entry name" value="VILLIN"/>
    <property type="match status" value="1"/>
</dbReference>
<dbReference type="GO" id="GO:0051015">
    <property type="term" value="F:actin filament binding"/>
    <property type="evidence" value="ECO:0007669"/>
    <property type="project" value="InterPro"/>
</dbReference>
<dbReference type="AlphaFoldDB" id="A0A7J7JVA8"/>
<dbReference type="GO" id="GO:0005737">
    <property type="term" value="C:cytoplasm"/>
    <property type="evidence" value="ECO:0007669"/>
    <property type="project" value="TreeGrafter"/>
</dbReference>
<feature type="domain" description="Gelsolin-like" evidence="2">
    <location>
        <begin position="69"/>
        <end position="149"/>
    </location>
</feature>
<dbReference type="InterPro" id="IPR007122">
    <property type="entry name" value="Villin/Gelsolin"/>
</dbReference>
<dbReference type="GO" id="GO:0005546">
    <property type="term" value="F:phosphatidylinositol-4,5-bisphosphate binding"/>
    <property type="evidence" value="ECO:0007669"/>
    <property type="project" value="TreeGrafter"/>
</dbReference>
<feature type="domain" description="Gelsolin-like" evidence="2">
    <location>
        <begin position="697"/>
        <end position="751"/>
    </location>
</feature>
<dbReference type="SUPFAM" id="SSF55753">
    <property type="entry name" value="Actin depolymerizing proteins"/>
    <property type="match status" value="6"/>
</dbReference>
<dbReference type="CDD" id="cd11290">
    <property type="entry name" value="gelsolin_S1_like"/>
    <property type="match status" value="1"/>
</dbReference>
<dbReference type="GO" id="GO:0051016">
    <property type="term" value="P:barbed-end actin filament capping"/>
    <property type="evidence" value="ECO:0007669"/>
    <property type="project" value="TreeGrafter"/>
</dbReference>
<evidence type="ECO:0000256" key="1">
    <source>
        <dbReference type="ARBA" id="ARBA00022737"/>
    </source>
</evidence>
<dbReference type="PANTHER" id="PTHR11977:SF51">
    <property type="entry name" value="PROTEIN FLIGHTLESS-1 HOMOLOG"/>
    <property type="match status" value="1"/>
</dbReference>
<keyword evidence="4" id="KW-1185">Reference proteome</keyword>
<dbReference type="PRINTS" id="PR00597">
    <property type="entry name" value="GELSOLIN"/>
</dbReference>
<dbReference type="Proteomes" id="UP000593567">
    <property type="component" value="Unassembled WGS sequence"/>
</dbReference>
<evidence type="ECO:0000313" key="4">
    <source>
        <dbReference type="Proteomes" id="UP000593567"/>
    </source>
</evidence>
<dbReference type="Pfam" id="PF00626">
    <property type="entry name" value="Gelsolin"/>
    <property type="match status" value="5"/>
</dbReference>
<dbReference type="GO" id="GO:0015629">
    <property type="term" value="C:actin cytoskeleton"/>
    <property type="evidence" value="ECO:0007669"/>
    <property type="project" value="TreeGrafter"/>
</dbReference>
<evidence type="ECO:0000313" key="3">
    <source>
        <dbReference type="EMBL" id="KAF6029276.1"/>
    </source>
</evidence>
<dbReference type="CDD" id="cd11291">
    <property type="entry name" value="gelsolin_S6_like"/>
    <property type="match status" value="1"/>
</dbReference>
<dbReference type="FunFam" id="3.40.20.10:FF:000031">
    <property type="entry name" value="protein flightless-1 homolog isoform X1"/>
    <property type="match status" value="1"/>
</dbReference>
<dbReference type="CDD" id="cd11280">
    <property type="entry name" value="gelsolin_like"/>
    <property type="match status" value="2"/>
</dbReference>
<organism evidence="3 4">
    <name type="scientific">Bugula neritina</name>
    <name type="common">Brown bryozoan</name>
    <name type="synonym">Sertularia neritina</name>
    <dbReference type="NCBI Taxonomy" id="10212"/>
    <lineage>
        <taxon>Eukaryota</taxon>
        <taxon>Metazoa</taxon>
        <taxon>Spiralia</taxon>
        <taxon>Lophotrochozoa</taxon>
        <taxon>Bryozoa</taxon>
        <taxon>Gymnolaemata</taxon>
        <taxon>Cheilostomatida</taxon>
        <taxon>Flustrina</taxon>
        <taxon>Buguloidea</taxon>
        <taxon>Bugulidae</taxon>
        <taxon>Bugula</taxon>
    </lineage>
</organism>
<dbReference type="OrthoDB" id="6285202at2759"/>
<feature type="domain" description="Gelsolin-like" evidence="2">
    <location>
        <begin position="308"/>
        <end position="377"/>
    </location>
</feature>
<keyword evidence="1" id="KW-0677">Repeat</keyword>
<feature type="domain" description="Gelsolin-like" evidence="2">
    <location>
        <begin position="594"/>
        <end position="662"/>
    </location>
</feature>
<feature type="domain" description="Gelsolin-like" evidence="2">
    <location>
        <begin position="192"/>
        <end position="260"/>
    </location>
</feature>
<evidence type="ECO:0000259" key="2">
    <source>
        <dbReference type="Pfam" id="PF00626"/>
    </source>
</evidence>
<proteinExistence type="predicted"/>
<dbReference type="CDD" id="cd11288">
    <property type="entry name" value="gelsolin_S5_like"/>
    <property type="match status" value="1"/>
</dbReference>
<dbReference type="CDD" id="cd11292">
    <property type="entry name" value="gelsolin_S3_like"/>
    <property type="match status" value="1"/>
</dbReference>
<accession>A0A7J7JVA8</accession>
<dbReference type="Gene3D" id="3.40.20.10">
    <property type="entry name" value="Severin"/>
    <property type="match status" value="6"/>
</dbReference>
<dbReference type="InterPro" id="IPR007123">
    <property type="entry name" value="Gelsolin-like_dom"/>
</dbReference>
<reference evidence="3" key="1">
    <citation type="submission" date="2020-06" db="EMBL/GenBank/DDBJ databases">
        <title>Draft genome of Bugula neritina, a colonial animal packing powerful symbionts and potential medicines.</title>
        <authorList>
            <person name="Rayko M."/>
        </authorList>
    </citation>
    <scope>NUCLEOTIDE SEQUENCE [LARGE SCALE GENOMIC DNA]</scope>
    <source>
        <strain evidence="3">Kwan_BN1</strain>
    </source>
</reference>
<protein>
    <submittedName>
        <fullName evidence="3">FLII</fullName>
    </submittedName>
</protein>
<dbReference type="EMBL" id="VXIV02001836">
    <property type="protein sequence ID" value="KAF6029276.1"/>
    <property type="molecule type" value="Genomic_DNA"/>
</dbReference>
<dbReference type="SMART" id="SM00262">
    <property type="entry name" value="GEL"/>
    <property type="match status" value="6"/>
</dbReference>
<dbReference type="GO" id="GO:0030239">
    <property type="term" value="P:myofibril assembly"/>
    <property type="evidence" value="ECO:0007669"/>
    <property type="project" value="TreeGrafter"/>
</dbReference>
<dbReference type="GO" id="GO:0008154">
    <property type="term" value="P:actin polymerization or depolymerization"/>
    <property type="evidence" value="ECO:0007669"/>
    <property type="project" value="TreeGrafter"/>
</dbReference>
<sequence>MNQKQCTAYILVLDRGKKWNENLVKPELDYSEIYEEDLGQIPGGLTIELPFVIVYWESIVCWEIENFLPVEVEEALIGKLYEADCYILLNTYIDESNSLNWQIYYWIGNRAPLDKKACAAIHAVNLRNLLGAECRTIREEQGDESDEFIACFSEEIVYIEGGRTASGFYTIEDHSWNRRLYRVSGVNRIYLEPVPLACSSLDPRFVYLLDDNKHMYIWMGSKAKLMTRTKTRLIADKINKIERKNAVTIEMLVQGLEPAEWWEMLGSSPDEIPIHEWVEENWEPPRPCLYQVGLGKGYLELPQVPLAKGKLTQSLLETKNVYILDCLSDVYIWIGRKSTKLVRAAALKLSQEIAALIDRPPYTNVSRALEGVEGQLFKNKFEGWDDVLGVDYTRTAESVSKRGVDVSMDMKTDLSALFMPRQPPMDIHEAETLMCDWNDDLEAMESFVLEGKRFVRLPDNEVGLFYNNECYVFLCRYWVPGEPEEGENEEEVPDDYKCTVYFWQGRNASNMGWLTFTFSLQKKLEAKFGDKLEVQRTHQQQENLKFMSHFKRRFVIKNGSRSKGSVSTCGEAELFQLRSNGSIIATRCIQIGVTASSLNSCFCYILKVPFNSGGVSGIVYVWMGENSDPEDGKLADEIANWLYDLGDYTIQVVGEGEEPENFFWVGIGGQKPYDHVADYMDYSRLFRCSNDKGYFTVSEKCSDFCQDDLSDDDVMILDNGQQVFFWLGRKSSDIEIKLGFKSAQVYVEHMKRKQPDRPRRLLLAMKGRENSRFTKCFHGWGPHKVTAE</sequence>
<dbReference type="GO" id="GO:0051014">
    <property type="term" value="P:actin filament severing"/>
    <property type="evidence" value="ECO:0007669"/>
    <property type="project" value="TreeGrafter"/>
</dbReference>
<dbReference type="InterPro" id="IPR029006">
    <property type="entry name" value="ADF-H/Gelsolin-like_dom_sf"/>
</dbReference>
<name>A0A7J7JVA8_BUGNE</name>
<gene>
    <name evidence="3" type="ORF">EB796_012422</name>
</gene>